<dbReference type="SUPFAM" id="SSF51735">
    <property type="entry name" value="NAD(P)-binding Rossmann-fold domains"/>
    <property type="match status" value="1"/>
</dbReference>
<dbReference type="GO" id="GO:0016646">
    <property type="term" value="F:oxidoreductase activity, acting on the CH-NH group of donors, NAD or NADP as acceptor"/>
    <property type="evidence" value="ECO:0007669"/>
    <property type="project" value="TreeGrafter"/>
</dbReference>
<gene>
    <name evidence="2" type="ORF">SAMN04488122_5545</name>
</gene>
<dbReference type="EMBL" id="FOJG01000002">
    <property type="protein sequence ID" value="SEW53533.1"/>
    <property type="molecule type" value="Genomic_DNA"/>
</dbReference>
<dbReference type="Gene3D" id="3.40.50.720">
    <property type="entry name" value="NAD(P)-binding Rossmann-like Domain"/>
    <property type="match status" value="1"/>
</dbReference>
<dbReference type="CDD" id="cd05244">
    <property type="entry name" value="BVR-B_like_SDR_a"/>
    <property type="match status" value="1"/>
</dbReference>
<name>A0A1I0SCL2_9BACT</name>
<dbReference type="PANTHER" id="PTHR43355">
    <property type="entry name" value="FLAVIN REDUCTASE (NADPH)"/>
    <property type="match status" value="1"/>
</dbReference>
<dbReference type="PANTHER" id="PTHR43355:SF2">
    <property type="entry name" value="FLAVIN REDUCTASE (NADPH)"/>
    <property type="match status" value="1"/>
</dbReference>
<evidence type="ECO:0000313" key="3">
    <source>
        <dbReference type="Proteomes" id="UP000199310"/>
    </source>
</evidence>
<organism evidence="2 3">
    <name type="scientific">Chitinophaga arvensicola</name>
    <dbReference type="NCBI Taxonomy" id="29529"/>
    <lineage>
        <taxon>Bacteria</taxon>
        <taxon>Pseudomonadati</taxon>
        <taxon>Bacteroidota</taxon>
        <taxon>Chitinophagia</taxon>
        <taxon>Chitinophagales</taxon>
        <taxon>Chitinophagaceae</taxon>
        <taxon>Chitinophaga</taxon>
    </lineage>
</organism>
<reference evidence="3" key="1">
    <citation type="submission" date="2016-10" db="EMBL/GenBank/DDBJ databases">
        <authorList>
            <person name="Varghese N."/>
            <person name="Submissions S."/>
        </authorList>
    </citation>
    <scope>NUCLEOTIDE SEQUENCE [LARGE SCALE GENOMIC DNA]</scope>
    <source>
        <strain evidence="3">DSM 3695</strain>
    </source>
</reference>
<evidence type="ECO:0000313" key="2">
    <source>
        <dbReference type="EMBL" id="SEW53533.1"/>
    </source>
</evidence>
<dbReference type="InterPro" id="IPR036291">
    <property type="entry name" value="NAD(P)-bd_dom_sf"/>
</dbReference>
<sequence>MKVAIIGASGFIGSAILNEALSRGHEVTAIVRNPEKITVTNPHLTVKKGDATNEAELTTLLTGNEAVISSYSAHDSVTYLKAINAIINATKKAGITRFLAVSGAGSLEVKPGVQLLDTPEFPAEWKAGASATRDAFNVIKQSADLDWTVLSPAMMIEPGERTGKFRLGTDQVVFNDKGESRISTADYAVALLDELEQPEHIKQRFTLAY</sequence>
<proteinExistence type="predicted"/>
<feature type="domain" description="NAD(P)-binding" evidence="1">
    <location>
        <begin position="7"/>
        <end position="194"/>
    </location>
</feature>
<dbReference type="Proteomes" id="UP000199310">
    <property type="component" value="Unassembled WGS sequence"/>
</dbReference>
<dbReference type="InterPro" id="IPR016040">
    <property type="entry name" value="NAD(P)-bd_dom"/>
</dbReference>
<accession>A0A1I0SCL2</accession>
<dbReference type="OrthoDB" id="9785372at2"/>
<dbReference type="AlphaFoldDB" id="A0A1I0SCL2"/>
<dbReference type="STRING" id="29529.SAMN04488122_5545"/>
<protein>
    <recommendedName>
        <fullName evidence="1">NAD(P)-binding domain-containing protein</fullName>
    </recommendedName>
</protein>
<keyword evidence="3" id="KW-1185">Reference proteome</keyword>
<dbReference type="Pfam" id="PF13460">
    <property type="entry name" value="NAD_binding_10"/>
    <property type="match status" value="1"/>
</dbReference>
<evidence type="ECO:0000259" key="1">
    <source>
        <dbReference type="Pfam" id="PF13460"/>
    </source>
</evidence>
<dbReference type="InterPro" id="IPR051606">
    <property type="entry name" value="Polyketide_Oxido-like"/>
</dbReference>
<dbReference type="RefSeq" id="WP_089900746.1">
    <property type="nucleotide sequence ID" value="NZ_FOJG01000002.1"/>
</dbReference>